<keyword evidence="2" id="KW-1185">Reference proteome</keyword>
<evidence type="ECO:0000313" key="1">
    <source>
        <dbReference type="EnsemblPlants" id="AVESA.00010b.r2.5AG0850420.1.CDS"/>
    </source>
</evidence>
<reference evidence="1" key="2">
    <citation type="submission" date="2025-09" db="UniProtKB">
        <authorList>
            <consortium name="EnsemblPlants"/>
        </authorList>
    </citation>
    <scope>IDENTIFICATION</scope>
</reference>
<organism evidence="1 2">
    <name type="scientific">Avena sativa</name>
    <name type="common">Oat</name>
    <dbReference type="NCBI Taxonomy" id="4498"/>
    <lineage>
        <taxon>Eukaryota</taxon>
        <taxon>Viridiplantae</taxon>
        <taxon>Streptophyta</taxon>
        <taxon>Embryophyta</taxon>
        <taxon>Tracheophyta</taxon>
        <taxon>Spermatophyta</taxon>
        <taxon>Magnoliopsida</taxon>
        <taxon>Liliopsida</taxon>
        <taxon>Poales</taxon>
        <taxon>Poaceae</taxon>
        <taxon>BOP clade</taxon>
        <taxon>Pooideae</taxon>
        <taxon>Poodae</taxon>
        <taxon>Poeae</taxon>
        <taxon>Poeae Chloroplast Group 1 (Aveneae type)</taxon>
        <taxon>Aveninae</taxon>
        <taxon>Avena</taxon>
    </lineage>
</organism>
<proteinExistence type="predicted"/>
<accession>A0ACD5XT42</accession>
<evidence type="ECO:0000313" key="2">
    <source>
        <dbReference type="Proteomes" id="UP001732700"/>
    </source>
</evidence>
<dbReference type="EnsemblPlants" id="AVESA.00010b.r2.5AG0850420.1">
    <property type="protein sequence ID" value="AVESA.00010b.r2.5AG0850420.1.CDS"/>
    <property type="gene ID" value="AVESA.00010b.r2.5AG0850420"/>
</dbReference>
<dbReference type="Proteomes" id="UP001732700">
    <property type="component" value="Chromosome 5A"/>
</dbReference>
<reference evidence="1" key="1">
    <citation type="submission" date="2021-05" db="EMBL/GenBank/DDBJ databases">
        <authorList>
            <person name="Scholz U."/>
            <person name="Mascher M."/>
            <person name="Fiebig A."/>
        </authorList>
    </citation>
    <scope>NUCLEOTIDE SEQUENCE [LARGE SCALE GENOMIC DNA]</scope>
</reference>
<protein>
    <submittedName>
        <fullName evidence="1">Uncharacterized protein</fullName>
    </submittedName>
</protein>
<sequence length="1079" mass="120498">MRITGKTPDSVKKIYITGSQNTSTFHFDDSQGAPKDGMWFHVKGSSAAGDAAASSVARETAVSFSPPPKRAPPRPSNVPRKRKERVAELADDDDDFVGFAPRPSASSSKATRVAVGKTKKSKSSHSGPKHSEGVQNPSKRTNPNYRSAPNKVVEAIKSLNDRQKVEIRDYPFGSLLDLKLRGLENTKLLVFLMDRLDPDTLTLDIGNGKPLKITRHSIQCVFGLPNRGKRIAAPDKHKQKEALSNLKRKLGIEPGVDVKVQDLITWLKKGDTDTFSVRCFIMVLLSKLLVPGTSDFITGKEAALTEDMSTLCLVNWASFIFDDIAIAAKLWRSKKSCTNPSMHGCLMFLLVYYLDNLLGEHSTDPELTPRIAHVTKQQILDLIEEDKQVVNGVETFGALPLRSQQGTCYMENTSSSTYDPPETADIPSASHSFPSTFFPSMQHHLAGCFNHLPAEEQIAANDALRRCDEDVGNLTLQISTNQMSAIQEIRRILCDGQSRTRPPSPPDGRGTANPVTTDTPLRATHINPSMEAAQQRQPPSPRAADEPNVLLHKGHNIEADNDVTDALSFTQIIMGDGFDKLSSTQQADFIDEVFGDPNRPPYNSHHQPNYDSPQESPYDSPQESHYDSPHEILTNGVCKTCYELDDICSPDEDLLNDEGDADTLASDPSFQGLHNESSPLPPPVFDKTPHTWNKLPYSPSPVFDKTPTHNRHGTESLAPQEESLHITLDRDESDVCVKKTTTKISRPKISTRSSKVAFSRKSRNKVLHSRIVYYGTQPPKTSRRNNHMSSKLLSPFKSPPNKGSCHIPLDSALALRDIVISDKRLMDVPLISNASLGVCSRGEALASSFKDNASTLIEIMNFFTECLRHDEKLLAPQCRGYRLFLSWTFGSLLNCEKLLPGQVYDGSMAVKYLSEHLNGVDHKQIKLILWTYHHSNHFSVYCVNRVNTRIDVLDSIDWSKNGGSFEERNDPCGYRSIERLSDAFQTLTGKQFEDFSKWPIWSKEVPRQLPLGNSCASFTKKFLRHYDGEESLLRCSIEPAKENHAIHPDPDSRRIWPRVRCSWINVPMTKRIWSPCLML</sequence>
<name>A0ACD5XT42_AVESA</name>